<dbReference type="Proteomes" id="UP001219525">
    <property type="component" value="Unassembled WGS sequence"/>
</dbReference>
<proteinExistence type="predicted"/>
<accession>A0AAD6Y0P6</accession>
<organism evidence="2 3">
    <name type="scientific">Mycena pura</name>
    <dbReference type="NCBI Taxonomy" id="153505"/>
    <lineage>
        <taxon>Eukaryota</taxon>
        <taxon>Fungi</taxon>
        <taxon>Dikarya</taxon>
        <taxon>Basidiomycota</taxon>
        <taxon>Agaricomycotina</taxon>
        <taxon>Agaricomycetes</taxon>
        <taxon>Agaricomycetidae</taxon>
        <taxon>Agaricales</taxon>
        <taxon>Marasmiineae</taxon>
        <taxon>Mycenaceae</taxon>
        <taxon>Mycena</taxon>
    </lineage>
</organism>
<dbReference type="EMBL" id="JARJCW010000135">
    <property type="protein sequence ID" value="KAJ7191258.1"/>
    <property type="molecule type" value="Genomic_DNA"/>
</dbReference>
<reference evidence="2" key="1">
    <citation type="submission" date="2023-03" db="EMBL/GenBank/DDBJ databases">
        <title>Massive genome expansion in bonnet fungi (Mycena s.s.) driven by repeated elements and novel gene families across ecological guilds.</title>
        <authorList>
            <consortium name="Lawrence Berkeley National Laboratory"/>
            <person name="Harder C.B."/>
            <person name="Miyauchi S."/>
            <person name="Viragh M."/>
            <person name="Kuo A."/>
            <person name="Thoen E."/>
            <person name="Andreopoulos B."/>
            <person name="Lu D."/>
            <person name="Skrede I."/>
            <person name="Drula E."/>
            <person name="Henrissat B."/>
            <person name="Morin E."/>
            <person name="Kohler A."/>
            <person name="Barry K."/>
            <person name="LaButti K."/>
            <person name="Morin E."/>
            <person name="Salamov A."/>
            <person name="Lipzen A."/>
            <person name="Mereny Z."/>
            <person name="Hegedus B."/>
            <person name="Baldrian P."/>
            <person name="Stursova M."/>
            <person name="Weitz H."/>
            <person name="Taylor A."/>
            <person name="Grigoriev I.V."/>
            <person name="Nagy L.G."/>
            <person name="Martin F."/>
            <person name="Kauserud H."/>
        </authorList>
    </citation>
    <scope>NUCLEOTIDE SEQUENCE</scope>
    <source>
        <strain evidence="2">9144</strain>
    </source>
</reference>
<protein>
    <submittedName>
        <fullName evidence="2">Uncharacterized protein</fullName>
    </submittedName>
</protein>
<gene>
    <name evidence="2" type="ORF">GGX14DRAFT_600970</name>
</gene>
<comment type="caution">
    <text evidence="2">The sequence shown here is derived from an EMBL/GenBank/DDBJ whole genome shotgun (WGS) entry which is preliminary data.</text>
</comment>
<sequence>MSFFVHEVPTKLTKRPYKRIPTDLVIPGREPGAVYTLIMNCISRHLAAPPRHPLADAPGRARVSASRASQFDPHRMATFGDIFVSAWSGHRGSVRKGPLERKFPHFLAGAALRGRTICDSLLLLVIIYTRYYPDQPFCPWLLLTDFVEHFFGLARMMLLNFTYAEFLKIVQHVMVRQRILLSSSFKERRERKAGLGYVLDFDATPLTAEQGVKPGLVMSNCPRRLTILSMDDSGGAIAAQLAALGARSFTGGMLVSVTDFNIYDLHGKYVLKKKIGPHGPTNHPAPLPAFTDRHPLAAEDLKLAYVSIADTEMNSLVELAIQEASLICTQLLHIPASMPTVDKHLNLTPLGVPPPKAKKADSDDSDVDSDSRRVEMAAHDAARYSALCDDHEAAVEEAAALAASGPPPPPVSAPQLFATPAVPTGWTAVACGGSATSCDGGVMA</sequence>
<evidence type="ECO:0000313" key="3">
    <source>
        <dbReference type="Proteomes" id="UP001219525"/>
    </source>
</evidence>
<evidence type="ECO:0000256" key="1">
    <source>
        <dbReference type="SAM" id="MobiDB-lite"/>
    </source>
</evidence>
<dbReference type="AlphaFoldDB" id="A0AAD6Y0P6"/>
<keyword evidence="3" id="KW-1185">Reference proteome</keyword>
<name>A0AAD6Y0P6_9AGAR</name>
<evidence type="ECO:0000313" key="2">
    <source>
        <dbReference type="EMBL" id="KAJ7191258.1"/>
    </source>
</evidence>
<feature type="region of interest" description="Disordered" evidence="1">
    <location>
        <begin position="345"/>
        <end position="371"/>
    </location>
</feature>